<feature type="non-terminal residue" evidence="1">
    <location>
        <position position="58"/>
    </location>
</feature>
<dbReference type="OrthoDB" id="9950230at2759"/>
<evidence type="ECO:0000313" key="1">
    <source>
        <dbReference type="EMBL" id="NXE17077.1"/>
    </source>
</evidence>
<comment type="caution">
    <text evidence="1">The sequence shown here is derived from an EMBL/GenBank/DDBJ whole genome shotgun (WGS) entry which is preliminary data.</text>
</comment>
<reference evidence="1 2" key="1">
    <citation type="submission" date="2019-09" db="EMBL/GenBank/DDBJ databases">
        <title>Bird 10,000 Genomes (B10K) Project - Family phase.</title>
        <authorList>
            <person name="Zhang G."/>
        </authorList>
    </citation>
    <scope>NUCLEOTIDE SEQUENCE [LARGE SCALE GENOMIC DNA]</scope>
    <source>
        <strain evidence="1">B10K-CU-031-23</strain>
    </source>
</reference>
<dbReference type="AlphaFoldDB" id="A0A7K8KJ31"/>
<keyword evidence="2" id="KW-1185">Reference proteome</keyword>
<gene>
    <name evidence="1" type="primary">Erv31_9</name>
    <name evidence="1" type="ORF">LOPRUF_R15481</name>
</gene>
<name>A0A7K8KJ31_9AVES</name>
<organism evidence="1 2">
    <name type="scientific">Lophotis ruficrista</name>
    <dbReference type="NCBI Taxonomy" id="172689"/>
    <lineage>
        <taxon>Eukaryota</taxon>
        <taxon>Metazoa</taxon>
        <taxon>Chordata</taxon>
        <taxon>Craniata</taxon>
        <taxon>Vertebrata</taxon>
        <taxon>Euteleostomi</taxon>
        <taxon>Archelosauria</taxon>
        <taxon>Archosauria</taxon>
        <taxon>Dinosauria</taxon>
        <taxon>Saurischia</taxon>
        <taxon>Theropoda</taxon>
        <taxon>Coelurosauria</taxon>
        <taxon>Aves</taxon>
        <taxon>Neognathae</taxon>
        <taxon>Neoaves</taxon>
        <taxon>Otidimorphae</taxon>
        <taxon>Otidiformes</taxon>
        <taxon>Otididae</taxon>
        <taxon>Lophotis</taxon>
    </lineage>
</organism>
<dbReference type="PANTHER" id="PTHR10424">
    <property type="entry name" value="VIRAL ENVELOPE PROTEIN"/>
    <property type="match status" value="1"/>
</dbReference>
<dbReference type="EMBL" id="VWYV01003099">
    <property type="protein sequence ID" value="NXE17077.1"/>
    <property type="molecule type" value="Genomic_DNA"/>
</dbReference>
<dbReference type="InterPro" id="IPR018154">
    <property type="entry name" value="TLV/ENV_coat_polyprotein"/>
</dbReference>
<sequence length="58" mass="6389">VLNRIISLHVVVELITNQTASALELLTTQQTQMRAATYQNRPALDYLLGEEGGVCGKF</sequence>
<dbReference type="Gene3D" id="1.10.287.210">
    <property type="match status" value="1"/>
</dbReference>
<accession>A0A7K8KJ31</accession>
<protein>
    <submittedName>
        <fullName evidence="1">ENR1 protein</fullName>
    </submittedName>
</protein>
<evidence type="ECO:0000313" key="2">
    <source>
        <dbReference type="Proteomes" id="UP000533896"/>
    </source>
</evidence>
<dbReference type="SUPFAM" id="SSF58069">
    <property type="entry name" value="Virus ectodomain"/>
    <property type="match status" value="1"/>
</dbReference>
<feature type="non-terminal residue" evidence="1">
    <location>
        <position position="1"/>
    </location>
</feature>
<dbReference type="PANTHER" id="PTHR10424:SF68">
    <property type="entry name" value="ENDOGENOUS RETROVIRUS GROUP 3 MEMBER 1 ENV POLYPROTEIN"/>
    <property type="match status" value="1"/>
</dbReference>
<proteinExistence type="predicted"/>
<dbReference type="Proteomes" id="UP000533896">
    <property type="component" value="Unassembled WGS sequence"/>
</dbReference>